<reference evidence="2 3" key="1">
    <citation type="submission" date="2014-10" db="EMBL/GenBank/DDBJ databases">
        <title>Draft genome of the hookworm Ancylostoma caninum.</title>
        <authorList>
            <person name="Mitreva M."/>
        </authorList>
    </citation>
    <scope>NUCLEOTIDE SEQUENCE [LARGE SCALE GENOMIC DNA]</scope>
    <source>
        <strain evidence="2 3">Baltimore</strain>
    </source>
</reference>
<keyword evidence="3" id="KW-1185">Reference proteome</keyword>
<organism evidence="2 3">
    <name type="scientific">Ancylostoma caninum</name>
    <name type="common">Dog hookworm</name>
    <dbReference type="NCBI Taxonomy" id="29170"/>
    <lineage>
        <taxon>Eukaryota</taxon>
        <taxon>Metazoa</taxon>
        <taxon>Ecdysozoa</taxon>
        <taxon>Nematoda</taxon>
        <taxon>Chromadorea</taxon>
        <taxon>Rhabditida</taxon>
        <taxon>Rhabditina</taxon>
        <taxon>Rhabditomorpha</taxon>
        <taxon>Strongyloidea</taxon>
        <taxon>Ancylostomatidae</taxon>
        <taxon>Ancylostomatinae</taxon>
        <taxon>Ancylostoma</taxon>
    </lineage>
</organism>
<sequence length="59" mass="6809">MPMHRLPTMESGMMQQFPGPQQPGQQQQQQPFFVQTSPSAHNPQEQVAQQYTCMLLHKI</sequence>
<accession>A0A368F053</accession>
<name>A0A368F053_ANCCA</name>
<evidence type="ECO:0000313" key="2">
    <source>
        <dbReference type="EMBL" id="RCN24370.1"/>
    </source>
</evidence>
<proteinExistence type="predicted"/>
<dbReference type="Proteomes" id="UP000252519">
    <property type="component" value="Unassembled WGS sequence"/>
</dbReference>
<evidence type="ECO:0000313" key="3">
    <source>
        <dbReference type="Proteomes" id="UP000252519"/>
    </source>
</evidence>
<dbReference type="STRING" id="29170.A0A368F053"/>
<feature type="compositionally biased region" description="Polar residues" evidence="1">
    <location>
        <begin position="34"/>
        <end position="43"/>
    </location>
</feature>
<comment type="caution">
    <text evidence="2">The sequence shown here is derived from an EMBL/GenBank/DDBJ whole genome shotgun (WGS) entry which is preliminary data.</text>
</comment>
<gene>
    <name evidence="2" type="ORF">ANCCAN_29934</name>
</gene>
<protein>
    <submittedName>
        <fullName evidence="2">Uncharacterized protein</fullName>
    </submittedName>
</protein>
<feature type="compositionally biased region" description="Low complexity" evidence="1">
    <location>
        <begin position="15"/>
        <end position="33"/>
    </location>
</feature>
<dbReference type="EMBL" id="JOJR01020523">
    <property type="protein sequence ID" value="RCN24370.1"/>
    <property type="molecule type" value="Genomic_DNA"/>
</dbReference>
<feature type="region of interest" description="Disordered" evidence="1">
    <location>
        <begin position="1"/>
        <end position="43"/>
    </location>
</feature>
<dbReference type="AlphaFoldDB" id="A0A368F053"/>
<evidence type="ECO:0000256" key="1">
    <source>
        <dbReference type="SAM" id="MobiDB-lite"/>
    </source>
</evidence>